<dbReference type="KEGG" id="cbw:RR42_s0275"/>
<dbReference type="AlphaFoldDB" id="A0A0C4YMQ4"/>
<dbReference type="EMBL" id="CP010537">
    <property type="protein sequence ID" value="AJG21871.1"/>
    <property type="molecule type" value="Genomic_DNA"/>
</dbReference>
<keyword evidence="7 8" id="KW-0472">Membrane</keyword>
<dbReference type="OrthoDB" id="462848at2"/>
<dbReference type="Pfam" id="PF00578">
    <property type="entry name" value="AhpC-TSA"/>
    <property type="match status" value="1"/>
</dbReference>
<comment type="pathway">
    <text evidence="3">One-carbon metabolism; methylamine degradation.</text>
</comment>
<evidence type="ECO:0000256" key="5">
    <source>
        <dbReference type="ARBA" id="ARBA00022692"/>
    </source>
</evidence>
<protein>
    <recommendedName>
        <fullName evidence="4">Methylamine utilization protein MauD</fullName>
    </recommendedName>
</protein>
<dbReference type="InterPro" id="IPR036249">
    <property type="entry name" value="Thioredoxin-like_sf"/>
</dbReference>
<dbReference type="NCBIfam" id="TIGR02661">
    <property type="entry name" value="MauD"/>
    <property type="match status" value="1"/>
</dbReference>
<dbReference type="RefSeq" id="WP_043353055.1">
    <property type="nucleotide sequence ID" value="NZ_CP010537.1"/>
</dbReference>
<sequence>MTALVIANIVLWIAVLALLFGFYALARQVGILFERVAPMGALVIDAGPRVGEALPPFALQDVRGGPVAVGGAQPRSTLLFFLSPTCPVCKKLLPVLKSMQASEAGWLRVVLASDGEQPEHLAFLRQAGLAAFPYVLSPELGMHLQIGKLPYGVLMDERGTLRAKGLVNSREQLESLFTAMDLNVGSVQQFLETHA</sequence>
<feature type="transmembrane region" description="Helical" evidence="8">
    <location>
        <begin position="6"/>
        <end position="26"/>
    </location>
</feature>
<dbReference type="InterPro" id="IPR000866">
    <property type="entry name" value="AhpC/TSA"/>
</dbReference>
<evidence type="ECO:0000256" key="4">
    <source>
        <dbReference type="ARBA" id="ARBA00019076"/>
    </source>
</evidence>
<dbReference type="Proteomes" id="UP000031843">
    <property type="component" value="Chromosome secondary"/>
</dbReference>
<evidence type="ECO:0000256" key="3">
    <source>
        <dbReference type="ARBA" id="ARBA00004856"/>
    </source>
</evidence>
<keyword evidence="6 8" id="KW-1133">Transmembrane helix</keyword>
<reference evidence="10 11" key="1">
    <citation type="journal article" date="2015" name="Genome Announc.">
        <title>Complete Genome Sequence of Cupriavidus basilensis 4G11, Isolated from the Oak Ridge Field Research Center Site.</title>
        <authorList>
            <person name="Ray J."/>
            <person name="Waters R.J."/>
            <person name="Skerker J.M."/>
            <person name="Kuehl J.V."/>
            <person name="Price M.N."/>
            <person name="Huang J."/>
            <person name="Chakraborty R."/>
            <person name="Arkin A.P."/>
            <person name="Deutschbauer A."/>
        </authorList>
    </citation>
    <scope>NUCLEOTIDE SEQUENCE [LARGE SCALE GENOMIC DNA]</scope>
    <source>
        <strain evidence="10">4G11</strain>
    </source>
</reference>
<dbReference type="SUPFAM" id="SSF52833">
    <property type="entry name" value="Thioredoxin-like"/>
    <property type="match status" value="1"/>
</dbReference>
<dbReference type="GO" id="GO:0016491">
    <property type="term" value="F:oxidoreductase activity"/>
    <property type="evidence" value="ECO:0007669"/>
    <property type="project" value="InterPro"/>
</dbReference>
<keyword evidence="5 8" id="KW-0812">Transmembrane</keyword>
<dbReference type="GO" id="GO:0030416">
    <property type="term" value="P:methylamine metabolic process"/>
    <property type="evidence" value="ECO:0007669"/>
    <property type="project" value="InterPro"/>
</dbReference>
<evidence type="ECO:0000256" key="1">
    <source>
        <dbReference type="ARBA" id="ARBA00003475"/>
    </source>
</evidence>
<dbReference type="InterPro" id="IPR013766">
    <property type="entry name" value="Thioredoxin_domain"/>
</dbReference>
<dbReference type="GO" id="GO:0016020">
    <property type="term" value="C:membrane"/>
    <property type="evidence" value="ECO:0007669"/>
    <property type="project" value="UniProtKB-SubCell"/>
</dbReference>
<proteinExistence type="predicted"/>
<comment type="function">
    <text evidence="1">May be specifically involved in the processing, transport, and/or maturation of the MADH beta-subunit.</text>
</comment>
<evidence type="ECO:0000256" key="7">
    <source>
        <dbReference type="ARBA" id="ARBA00023136"/>
    </source>
</evidence>
<dbReference type="InterPro" id="IPR013478">
    <property type="entry name" value="MeN_DH_accessory"/>
</dbReference>
<dbReference type="UniPathway" id="UPA00895"/>
<dbReference type="PROSITE" id="PS51352">
    <property type="entry name" value="THIOREDOXIN_2"/>
    <property type="match status" value="1"/>
</dbReference>
<evidence type="ECO:0000256" key="2">
    <source>
        <dbReference type="ARBA" id="ARBA00004167"/>
    </source>
</evidence>
<keyword evidence="11" id="KW-1185">Reference proteome</keyword>
<dbReference type="Gene3D" id="3.40.30.10">
    <property type="entry name" value="Glutaredoxin"/>
    <property type="match status" value="1"/>
</dbReference>
<evidence type="ECO:0000313" key="11">
    <source>
        <dbReference type="Proteomes" id="UP000031843"/>
    </source>
</evidence>
<gene>
    <name evidence="10" type="ORF">RR42_s0275</name>
</gene>
<evidence type="ECO:0000313" key="10">
    <source>
        <dbReference type="EMBL" id="AJG21871.1"/>
    </source>
</evidence>
<evidence type="ECO:0000256" key="6">
    <source>
        <dbReference type="ARBA" id="ARBA00022989"/>
    </source>
</evidence>
<evidence type="ECO:0000259" key="9">
    <source>
        <dbReference type="PROSITE" id="PS51352"/>
    </source>
</evidence>
<evidence type="ECO:0000256" key="8">
    <source>
        <dbReference type="SAM" id="Phobius"/>
    </source>
</evidence>
<comment type="subcellular location">
    <subcellularLocation>
        <location evidence="2">Membrane</location>
        <topology evidence="2">Single-pass membrane protein</topology>
    </subcellularLocation>
</comment>
<accession>A0A0C4YMQ4</accession>
<dbReference type="STRING" id="68895.RR42_s0275"/>
<feature type="domain" description="Thioredoxin" evidence="9">
    <location>
        <begin position="48"/>
        <end position="185"/>
    </location>
</feature>
<dbReference type="GO" id="GO:0016209">
    <property type="term" value="F:antioxidant activity"/>
    <property type="evidence" value="ECO:0007669"/>
    <property type="project" value="InterPro"/>
</dbReference>
<name>A0A0C4YMQ4_9BURK</name>
<organism evidence="10 11">
    <name type="scientific">Cupriavidus basilensis</name>
    <dbReference type="NCBI Taxonomy" id="68895"/>
    <lineage>
        <taxon>Bacteria</taxon>
        <taxon>Pseudomonadati</taxon>
        <taxon>Pseudomonadota</taxon>
        <taxon>Betaproteobacteria</taxon>
        <taxon>Burkholderiales</taxon>
        <taxon>Burkholderiaceae</taxon>
        <taxon>Cupriavidus</taxon>
    </lineage>
</organism>